<name>A0A2D6YFH1_9DELT</name>
<evidence type="ECO:0000313" key="2">
    <source>
        <dbReference type="Proteomes" id="UP000226525"/>
    </source>
</evidence>
<dbReference type="EMBL" id="NZEX01000003">
    <property type="protein sequence ID" value="MAH61907.1"/>
    <property type="molecule type" value="Genomic_DNA"/>
</dbReference>
<organism evidence="1 2">
    <name type="scientific">SAR324 cluster bacterium</name>
    <dbReference type="NCBI Taxonomy" id="2024889"/>
    <lineage>
        <taxon>Bacteria</taxon>
        <taxon>Deltaproteobacteria</taxon>
        <taxon>SAR324 cluster</taxon>
    </lineage>
</organism>
<protein>
    <submittedName>
        <fullName evidence="1">Uncharacterized protein</fullName>
    </submittedName>
</protein>
<evidence type="ECO:0000313" key="1">
    <source>
        <dbReference type="EMBL" id="MAH61907.1"/>
    </source>
</evidence>
<gene>
    <name evidence="1" type="ORF">CMN54_00355</name>
</gene>
<dbReference type="AlphaFoldDB" id="A0A2D6YFH1"/>
<reference evidence="2" key="1">
    <citation type="submission" date="2017-09" db="EMBL/GenBank/DDBJ databases">
        <title>The Reconstruction of 2,631 Draft Metagenome-Assembled Genomes from the Global Oceans.</title>
        <authorList>
            <person name="Tully B.J."/>
            <person name="Graham E.D."/>
            <person name="Heidelberg J.F."/>
        </authorList>
    </citation>
    <scope>NUCLEOTIDE SEQUENCE [LARGE SCALE GENOMIC DNA]</scope>
</reference>
<sequence>MAGLERNRCSMTLSRSLQPILQMCFRTESEDRGSGEANLFPEPFGWNNKMHKPFGGNWLVFANQQIQTIITLSTPTRGVTFGILANDGSNTEDIPNSITVIFFFVYLGSVVGRQGRKRMGHPDRVTTRSQCNIM</sequence>
<comment type="caution">
    <text evidence="1">The sequence shown here is derived from an EMBL/GenBank/DDBJ whole genome shotgun (WGS) entry which is preliminary data.</text>
</comment>
<dbReference type="Proteomes" id="UP000226525">
    <property type="component" value="Unassembled WGS sequence"/>
</dbReference>
<proteinExistence type="predicted"/>
<accession>A0A2D6YFH1</accession>